<sequence length="96" mass="11192">MSLCGYKVGGGVAESGWEMMADEEEEVEQILQKLQELVDQLYSFRDCYFETHSVEDAERKQEDVREEMEKTLQQMEEVVGMSPQTTCNPLPFTEMW</sequence>
<protein>
    <submittedName>
        <fullName evidence="2">Uncharacterized protein</fullName>
    </submittedName>
</protein>
<organism evidence="2">
    <name type="scientific">Equus asinus asinus</name>
    <dbReference type="NCBI Taxonomy" id="83772"/>
    <lineage>
        <taxon>Eukaryota</taxon>
        <taxon>Metazoa</taxon>
        <taxon>Chordata</taxon>
        <taxon>Craniata</taxon>
        <taxon>Vertebrata</taxon>
        <taxon>Euteleostomi</taxon>
        <taxon>Mammalia</taxon>
        <taxon>Eutheria</taxon>
        <taxon>Laurasiatheria</taxon>
        <taxon>Perissodactyla</taxon>
        <taxon>Equidae</taxon>
        <taxon>Equus</taxon>
    </lineage>
</organism>
<name>A0A8C4MGE9_EQUAS</name>
<reference evidence="2" key="1">
    <citation type="submission" date="2023-03" db="UniProtKB">
        <authorList>
            <consortium name="Ensembl"/>
        </authorList>
    </citation>
    <scope>IDENTIFICATION</scope>
</reference>
<dbReference type="AlphaFoldDB" id="A0A8C4MGE9"/>
<accession>A0A8C4MGE9</accession>
<dbReference type="InterPro" id="IPR011990">
    <property type="entry name" value="TPR-like_helical_dom_sf"/>
</dbReference>
<proteinExistence type="predicted"/>
<evidence type="ECO:0000256" key="1">
    <source>
        <dbReference type="SAM" id="Coils"/>
    </source>
</evidence>
<dbReference type="Ensembl" id="ENSEAST00005027791.1">
    <property type="protein sequence ID" value="ENSEASP00005025597.1"/>
    <property type="gene ID" value="ENSEASG00005017447.1"/>
</dbReference>
<evidence type="ECO:0000313" key="2">
    <source>
        <dbReference type="Ensembl" id="ENSEASP00005025597.1"/>
    </source>
</evidence>
<keyword evidence="1" id="KW-0175">Coiled coil</keyword>
<feature type="coiled-coil region" evidence="1">
    <location>
        <begin position="20"/>
        <end position="78"/>
    </location>
</feature>
<dbReference type="Gene3D" id="1.25.40.10">
    <property type="entry name" value="Tetratricopeptide repeat domain"/>
    <property type="match status" value="1"/>
</dbReference>